<dbReference type="EC" id="2.3.1.-" evidence="4"/>
<dbReference type="Pfam" id="PF02522">
    <property type="entry name" value="Antibiotic_NAT"/>
    <property type="match status" value="1"/>
</dbReference>
<comment type="similarity">
    <text evidence="1 4">Belongs to the antibiotic N-acetyltransferase family.</text>
</comment>
<dbReference type="AlphaFoldDB" id="A0A563E7Y3"/>
<dbReference type="InterPro" id="IPR003679">
    <property type="entry name" value="Amioglycoside_AcTrfase"/>
</dbReference>
<keyword evidence="2 4" id="KW-0808">Transferase</keyword>
<keyword evidence="3 4" id="KW-0012">Acyltransferase</keyword>
<dbReference type="OrthoDB" id="7330654at2"/>
<protein>
    <recommendedName>
        <fullName evidence="4">Aminoglycoside N(3)-acetyltransferase</fullName>
        <ecNumber evidence="4">2.3.1.-</ecNumber>
    </recommendedName>
</protein>
<evidence type="ECO:0000256" key="4">
    <source>
        <dbReference type="RuleBase" id="RU365031"/>
    </source>
</evidence>
<name>A0A563E7Y3_9MICO</name>
<reference evidence="5 6" key="1">
    <citation type="submission" date="2019-05" db="EMBL/GenBank/DDBJ databases">
        <authorList>
            <person name="Lee S.D."/>
        </authorList>
    </citation>
    <scope>NUCLEOTIDE SEQUENCE [LARGE SCALE GENOMIC DNA]</scope>
    <source>
        <strain evidence="5 6">C5-26</strain>
    </source>
</reference>
<keyword evidence="6" id="KW-1185">Reference proteome</keyword>
<organism evidence="5 6">
    <name type="scientific">Leekyejoonella antrihumi</name>
    <dbReference type="NCBI Taxonomy" id="1660198"/>
    <lineage>
        <taxon>Bacteria</taxon>
        <taxon>Bacillati</taxon>
        <taxon>Actinomycetota</taxon>
        <taxon>Actinomycetes</taxon>
        <taxon>Micrococcales</taxon>
        <taxon>Dermacoccaceae</taxon>
        <taxon>Leekyejoonella</taxon>
    </lineage>
</organism>
<dbReference type="GO" id="GO:0046353">
    <property type="term" value="F:aminoglycoside 3-N-acetyltransferase activity"/>
    <property type="evidence" value="ECO:0007669"/>
    <property type="project" value="UniProtKB-EC"/>
</dbReference>
<dbReference type="InterPro" id="IPR028345">
    <property type="entry name" value="Antibiotic_NAT-like"/>
</dbReference>
<dbReference type="RefSeq" id="WP_146315290.1">
    <property type="nucleotide sequence ID" value="NZ_VCQV01000003.1"/>
</dbReference>
<dbReference type="Proteomes" id="UP000320244">
    <property type="component" value="Unassembled WGS sequence"/>
</dbReference>
<proteinExistence type="inferred from homology"/>
<reference evidence="5 6" key="2">
    <citation type="submission" date="2019-08" db="EMBL/GenBank/DDBJ databases">
        <title>Jejuicoccus antrihumi gen. nov., sp. nov., a new member of the family Dermacoccaceae isolated from a cave.</title>
        <authorList>
            <person name="Schumann P."/>
            <person name="Kim I.S."/>
        </authorList>
    </citation>
    <scope>NUCLEOTIDE SEQUENCE [LARGE SCALE GENOMIC DNA]</scope>
    <source>
        <strain evidence="5 6">C5-26</strain>
    </source>
</reference>
<dbReference type="EMBL" id="VCQV01000003">
    <property type="protein sequence ID" value="TWP38312.1"/>
    <property type="molecule type" value="Genomic_DNA"/>
</dbReference>
<evidence type="ECO:0000313" key="5">
    <source>
        <dbReference type="EMBL" id="TWP38312.1"/>
    </source>
</evidence>
<sequence>MAGHLQPGVIGSGDGPQWEHDSLLSQWREAGVEPGMNVIVHSALSSIGRVQGGAETVVRSLRTAVGPDGTLVAPAFTPQVTDPHPSIRAVPEEKVRTLREQVPLFTPGLPSPMGAVAEAIRLTPGSVRSRHPQASVAALGARAGDIVAGQPLNFALGRRSPFDRLLQLGGWILLVGVGHNRNSFLHHAESLIERPRLKLRRFPVMVDGERIWWETLDVGDDNDTHFPVVGRDYERHAGIHPVQVGGARTVLLPAKDLVSFAGHRLAELIDHDL</sequence>
<gene>
    <name evidence="5" type="ORF">FGL98_03630</name>
</gene>
<keyword evidence="4" id="KW-0046">Antibiotic resistance</keyword>
<dbReference type="SUPFAM" id="SSF110710">
    <property type="entry name" value="TTHA0583/YokD-like"/>
    <property type="match status" value="1"/>
</dbReference>
<evidence type="ECO:0000313" key="6">
    <source>
        <dbReference type="Proteomes" id="UP000320244"/>
    </source>
</evidence>
<dbReference type="PANTHER" id="PTHR11104:SF0">
    <property type="entry name" value="SPBETA PROPHAGE-DERIVED AMINOGLYCOSIDE N(3')-ACETYLTRANSFERASE-LIKE PROTEIN YOKD"/>
    <property type="match status" value="1"/>
</dbReference>
<comment type="caution">
    <text evidence="5">The sequence shown here is derived from an EMBL/GenBank/DDBJ whole genome shotgun (WGS) entry which is preliminary data.</text>
</comment>
<dbReference type="GO" id="GO:0046677">
    <property type="term" value="P:response to antibiotic"/>
    <property type="evidence" value="ECO:0007669"/>
    <property type="project" value="UniProtKB-KW"/>
</dbReference>
<evidence type="ECO:0000256" key="3">
    <source>
        <dbReference type="ARBA" id="ARBA00023315"/>
    </source>
</evidence>
<accession>A0A563E7Y3</accession>
<evidence type="ECO:0000256" key="2">
    <source>
        <dbReference type="ARBA" id="ARBA00022679"/>
    </source>
</evidence>
<evidence type="ECO:0000256" key="1">
    <source>
        <dbReference type="ARBA" id="ARBA00006383"/>
    </source>
</evidence>
<comment type="catalytic activity">
    <reaction evidence="4">
        <text>a 2-deoxystreptamine antibiotic + acetyl-CoA = an N(3)-acetyl-2-deoxystreptamine antibiotic + CoA + H(+)</text>
        <dbReference type="Rhea" id="RHEA:12665"/>
        <dbReference type="ChEBI" id="CHEBI:15378"/>
        <dbReference type="ChEBI" id="CHEBI:57287"/>
        <dbReference type="ChEBI" id="CHEBI:57288"/>
        <dbReference type="ChEBI" id="CHEBI:57921"/>
        <dbReference type="ChEBI" id="CHEBI:77452"/>
        <dbReference type="EC" id="2.3.1.81"/>
    </reaction>
</comment>
<dbReference type="PANTHER" id="PTHR11104">
    <property type="entry name" value="AMINOGLYCOSIDE N3-ACETYLTRANSFERASE"/>
    <property type="match status" value="1"/>
</dbReference>